<dbReference type="EMBL" id="BANB01000742">
    <property type="protein sequence ID" value="GAN78305.1"/>
    <property type="molecule type" value="Genomic_DNA"/>
</dbReference>
<dbReference type="GO" id="GO:0005886">
    <property type="term" value="C:plasma membrane"/>
    <property type="evidence" value="ECO:0007669"/>
    <property type="project" value="TreeGrafter"/>
</dbReference>
<evidence type="ECO:0000256" key="1">
    <source>
        <dbReference type="SAM" id="MobiDB-lite"/>
    </source>
</evidence>
<dbReference type="AlphaFoldDB" id="A0A0D6P965"/>
<evidence type="ECO:0000259" key="2">
    <source>
        <dbReference type="Pfam" id="PF02698"/>
    </source>
</evidence>
<feature type="domain" description="DUF218" evidence="2">
    <location>
        <begin position="41"/>
        <end position="164"/>
    </location>
</feature>
<dbReference type="Gene3D" id="3.40.50.620">
    <property type="entry name" value="HUPs"/>
    <property type="match status" value="1"/>
</dbReference>
<protein>
    <recommendedName>
        <fullName evidence="2">DUF218 domain-containing protein</fullName>
    </recommendedName>
</protein>
<name>A0A0D6P965_9PROT</name>
<sequence>MRRLLRLGGVLLGLAVLAWTAGLAWFIHAANETPTIPARADGIVALTGGADRVETAMRLLADGRAGKLLVTGIGGGAELPELARRAGVDAASLAGRVTLDRTATSTRANATATALWARANDIRSLIVVTAGYHMARALTELSRALPAVRLLPVPVMPPAMRGPGGLRDAATLRLMAEEYMKYLAAAAGLSGPLSGHGWLHAGRVPSTASAPPPDAPTRAPAWAG</sequence>
<dbReference type="Proteomes" id="UP000032680">
    <property type="component" value="Unassembled WGS sequence"/>
</dbReference>
<dbReference type="Pfam" id="PF02698">
    <property type="entry name" value="DUF218"/>
    <property type="match status" value="1"/>
</dbReference>
<dbReference type="CDD" id="cd06259">
    <property type="entry name" value="YdcF-like"/>
    <property type="match status" value="1"/>
</dbReference>
<dbReference type="PANTHER" id="PTHR30336">
    <property type="entry name" value="INNER MEMBRANE PROTEIN, PROBABLE PERMEASE"/>
    <property type="match status" value="1"/>
</dbReference>
<dbReference type="InterPro" id="IPR003848">
    <property type="entry name" value="DUF218"/>
</dbReference>
<proteinExistence type="predicted"/>
<accession>A0A0D6P965</accession>
<keyword evidence="4" id="KW-1185">Reference proteome</keyword>
<organism evidence="3 4">
    <name type="scientific">Acidisphaera rubrifaciens HS-AP3</name>
    <dbReference type="NCBI Taxonomy" id="1231350"/>
    <lineage>
        <taxon>Bacteria</taxon>
        <taxon>Pseudomonadati</taxon>
        <taxon>Pseudomonadota</taxon>
        <taxon>Alphaproteobacteria</taxon>
        <taxon>Acetobacterales</taxon>
        <taxon>Acetobacteraceae</taxon>
        <taxon>Acidisphaera</taxon>
    </lineage>
</organism>
<dbReference type="RefSeq" id="WP_048862836.1">
    <property type="nucleotide sequence ID" value="NZ_BANB01000742.1"/>
</dbReference>
<feature type="region of interest" description="Disordered" evidence="1">
    <location>
        <begin position="204"/>
        <end position="224"/>
    </location>
</feature>
<comment type="caution">
    <text evidence="3">The sequence shown here is derived from an EMBL/GenBank/DDBJ whole genome shotgun (WGS) entry which is preliminary data.</text>
</comment>
<dbReference type="InterPro" id="IPR014729">
    <property type="entry name" value="Rossmann-like_a/b/a_fold"/>
</dbReference>
<dbReference type="OrthoDB" id="9812311at2"/>
<dbReference type="InterPro" id="IPR051599">
    <property type="entry name" value="Cell_Envelope_Assoc"/>
</dbReference>
<evidence type="ECO:0000313" key="4">
    <source>
        <dbReference type="Proteomes" id="UP000032680"/>
    </source>
</evidence>
<dbReference type="GO" id="GO:0043164">
    <property type="term" value="P:Gram-negative-bacterium-type cell wall biogenesis"/>
    <property type="evidence" value="ECO:0007669"/>
    <property type="project" value="TreeGrafter"/>
</dbReference>
<dbReference type="PANTHER" id="PTHR30336:SF4">
    <property type="entry name" value="ENVELOPE BIOGENESIS FACTOR ELYC"/>
    <property type="match status" value="1"/>
</dbReference>
<evidence type="ECO:0000313" key="3">
    <source>
        <dbReference type="EMBL" id="GAN78305.1"/>
    </source>
</evidence>
<dbReference type="GO" id="GO:0000270">
    <property type="term" value="P:peptidoglycan metabolic process"/>
    <property type="evidence" value="ECO:0007669"/>
    <property type="project" value="TreeGrafter"/>
</dbReference>
<gene>
    <name evidence="3" type="ORF">Asru_0743_01</name>
</gene>
<reference evidence="3 4" key="1">
    <citation type="submission" date="2012-11" db="EMBL/GenBank/DDBJ databases">
        <title>Whole genome sequence of Acidisphaera rubrifaciens HS-AP3.</title>
        <authorList>
            <person name="Azuma Y."/>
            <person name="Higashiura N."/>
            <person name="Hirakawa H."/>
            <person name="Matsushita K."/>
        </authorList>
    </citation>
    <scope>NUCLEOTIDE SEQUENCE [LARGE SCALE GENOMIC DNA]</scope>
    <source>
        <strain evidence="3 4">HS-AP3</strain>
    </source>
</reference>